<dbReference type="NCBIfam" id="NF000996">
    <property type="entry name" value="PRK00105.1"/>
    <property type="match status" value="1"/>
</dbReference>
<dbReference type="NCBIfam" id="TIGR03160">
    <property type="entry name" value="cobT_DBIPRT"/>
    <property type="match status" value="1"/>
</dbReference>
<evidence type="ECO:0000313" key="10">
    <source>
        <dbReference type="EMBL" id="EMB30575.1"/>
    </source>
</evidence>
<dbReference type="InterPro" id="IPR036087">
    <property type="entry name" value="Nict_dMeBzImd_PRibTrfase_sf"/>
</dbReference>
<keyword evidence="7 10" id="KW-0808">Transferase</keyword>
<dbReference type="InterPro" id="IPR003200">
    <property type="entry name" value="Nict_dMeBzImd_PRibTrfase"/>
</dbReference>
<dbReference type="HOGENOM" id="CLU_002982_0_0_12"/>
<evidence type="ECO:0000256" key="1">
    <source>
        <dbReference type="ARBA" id="ARBA00005049"/>
    </source>
</evidence>
<evidence type="ECO:0000256" key="3">
    <source>
        <dbReference type="ARBA" id="ARBA00011991"/>
    </source>
</evidence>
<dbReference type="Proteomes" id="UP000011705">
    <property type="component" value="Chromosome"/>
</dbReference>
<dbReference type="EC" id="2.4.2.21" evidence="3 9"/>
<dbReference type="Gene3D" id="1.10.1610.10">
    <property type="match status" value="1"/>
</dbReference>
<dbReference type="UniPathway" id="UPA00061">
    <property type="reaction ID" value="UER00516"/>
</dbReference>
<dbReference type="SUPFAM" id="SSF52733">
    <property type="entry name" value="Nicotinate mononucleotide:5,6-dimethylbenzimidazole phosphoribosyltransferase (CobT)"/>
    <property type="match status" value="1"/>
</dbReference>
<dbReference type="PANTHER" id="PTHR43463:SF1">
    <property type="entry name" value="NICOTINATE-NUCLEOTIDE--DIMETHYLBENZIMIDAZOLE PHOSPHORIBOSYLTRANSFERASE"/>
    <property type="match status" value="1"/>
</dbReference>
<comment type="similarity">
    <text evidence="2">Belongs to the CobT family.</text>
</comment>
<evidence type="ECO:0000256" key="2">
    <source>
        <dbReference type="ARBA" id="ARBA00007110"/>
    </source>
</evidence>
<comment type="catalytic activity">
    <reaction evidence="8">
        <text>5,6-dimethylbenzimidazole + nicotinate beta-D-ribonucleotide = alpha-ribazole 5'-phosphate + nicotinate + H(+)</text>
        <dbReference type="Rhea" id="RHEA:11196"/>
        <dbReference type="ChEBI" id="CHEBI:15378"/>
        <dbReference type="ChEBI" id="CHEBI:15890"/>
        <dbReference type="ChEBI" id="CHEBI:32544"/>
        <dbReference type="ChEBI" id="CHEBI:57502"/>
        <dbReference type="ChEBI" id="CHEBI:57918"/>
        <dbReference type="EC" id="2.4.2.21"/>
    </reaction>
</comment>
<dbReference type="EMBL" id="AGDV01000021">
    <property type="protein sequence ID" value="EMB30575.1"/>
    <property type="molecule type" value="Genomic_DNA"/>
</dbReference>
<dbReference type="CDD" id="cd02439">
    <property type="entry name" value="DMB-PRT_CobT"/>
    <property type="match status" value="1"/>
</dbReference>
<evidence type="ECO:0000256" key="5">
    <source>
        <dbReference type="ARBA" id="ARBA00022573"/>
    </source>
</evidence>
<evidence type="ECO:0000256" key="4">
    <source>
        <dbReference type="ARBA" id="ARBA00015486"/>
    </source>
</evidence>
<dbReference type="GO" id="GO:0008939">
    <property type="term" value="F:nicotinate-nucleotide-dimethylbenzimidazole phosphoribosyltransferase activity"/>
    <property type="evidence" value="ECO:0007669"/>
    <property type="project" value="UniProtKB-UniRule"/>
</dbReference>
<comment type="pathway">
    <text evidence="1">Nucleoside biosynthesis; alpha-ribazole biosynthesis; alpha-ribazole from 5,6-dimethylbenzimidazole: step 1/2.</text>
</comment>
<evidence type="ECO:0000256" key="7">
    <source>
        <dbReference type="ARBA" id="ARBA00022679"/>
    </source>
</evidence>
<reference evidence="10" key="1">
    <citation type="submission" date="2012-01" db="EMBL/GenBank/DDBJ databases">
        <title>The Genome Sequence of Treponema denticola H-22.</title>
        <authorList>
            <consortium name="The Broad Institute Genome Sequencing Platform"/>
            <person name="Earl A."/>
            <person name="Ward D."/>
            <person name="Feldgarden M."/>
            <person name="Gevers D."/>
            <person name="Blanton J.M."/>
            <person name="Fenno C.J."/>
            <person name="Baranova O.V."/>
            <person name="Mathney J."/>
            <person name="Dewhirst F.E."/>
            <person name="Izard J."/>
            <person name="Young S.K."/>
            <person name="Zeng Q."/>
            <person name="Gargeya S."/>
            <person name="Fitzgerald M."/>
            <person name="Haas B."/>
            <person name="Abouelleil A."/>
            <person name="Alvarado L."/>
            <person name="Arachchi H.M."/>
            <person name="Berlin A."/>
            <person name="Chapman S.B."/>
            <person name="Gearin G."/>
            <person name="Goldberg J."/>
            <person name="Griggs A."/>
            <person name="Gujja S."/>
            <person name="Hansen M."/>
            <person name="Heiman D."/>
            <person name="Howarth C."/>
            <person name="Larimer J."/>
            <person name="Lui A."/>
            <person name="MacDonald P.J.P."/>
            <person name="McCowen C."/>
            <person name="Montmayeur A."/>
            <person name="Murphy C."/>
            <person name="Neiman D."/>
            <person name="Pearson M."/>
            <person name="Priest M."/>
            <person name="Roberts A."/>
            <person name="Saif S."/>
            <person name="Shea T."/>
            <person name="Sisk P."/>
            <person name="Stolte C."/>
            <person name="Sykes S."/>
            <person name="Wortman J."/>
            <person name="Nusbaum C."/>
            <person name="Birren B."/>
        </authorList>
    </citation>
    <scope>NUCLEOTIDE SEQUENCE [LARGE SCALE GENOMIC DNA]</scope>
    <source>
        <strain evidence="10">H-22</strain>
    </source>
</reference>
<dbReference type="AlphaFoldDB" id="A0A0E2E1H4"/>
<dbReference type="FunFam" id="3.40.50.10210:FF:000001">
    <property type="entry name" value="Nicotinate-nucleotide--dimethylbenzimidazole phosphoribosyltransferase"/>
    <property type="match status" value="1"/>
</dbReference>
<evidence type="ECO:0000256" key="6">
    <source>
        <dbReference type="ARBA" id="ARBA00022676"/>
    </source>
</evidence>
<dbReference type="InterPro" id="IPR023195">
    <property type="entry name" value="Nict_dMeBzImd_PRibTrfase_N"/>
</dbReference>
<gene>
    <name evidence="10" type="ORF">HMPREF9726_02260</name>
</gene>
<dbReference type="GO" id="GO:0009236">
    <property type="term" value="P:cobalamin biosynthetic process"/>
    <property type="evidence" value="ECO:0007669"/>
    <property type="project" value="UniProtKB-UniRule"/>
</dbReference>
<dbReference type="PANTHER" id="PTHR43463">
    <property type="entry name" value="NICOTINATE-NUCLEOTIDE--DIMETHYLBENZIMIDAZOLE PHOSPHORIBOSYLTRANSFERASE"/>
    <property type="match status" value="1"/>
</dbReference>
<organism evidence="10">
    <name type="scientific">Treponema denticola H-22</name>
    <dbReference type="NCBI Taxonomy" id="999432"/>
    <lineage>
        <taxon>Bacteria</taxon>
        <taxon>Pseudomonadati</taxon>
        <taxon>Spirochaetota</taxon>
        <taxon>Spirochaetia</taxon>
        <taxon>Spirochaetales</taxon>
        <taxon>Treponemataceae</taxon>
        <taxon>Treponema</taxon>
    </lineage>
</organism>
<comment type="caution">
    <text evidence="10">The sequence shown here is derived from an EMBL/GenBank/DDBJ whole genome shotgun (WGS) entry which is preliminary data.</text>
</comment>
<keyword evidence="6 10" id="KW-0328">Glycosyltransferase</keyword>
<sequence length="360" mass="38734">MNILENTLNSIKPVSEEEGKKAKLFWDSLAHPPGSLGALEDMTVRLAKIKDFDNFKIDKKITAVFCADNGVYAEKITSQPQITTFLLAEIMHTGKTGLGTISKWAESGIRVYDVGMIKTSARKDVINKKIKFGTENIAQGPAMSREDCIRMIETGIEAAFEIADEGFDIAGIGELGICNTTTTAAVLSGLCGVEPELTVGRGASTTEAMYELKIKIVKKAIEINAPKKGDSIDCISKVGGFDIAAMCGCYIGLAARGIPAVIDGYISSLAALCAVNLNPLVRDYLFASHKSEERGAKICTAELGIEPVLNMKMRLGEGSGCPLLFKMLEGAVFTMQNMGKFTETMIDGADLVDIRKKQNP</sequence>
<dbReference type="Pfam" id="PF02277">
    <property type="entry name" value="DBI_PRT"/>
    <property type="match status" value="1"/>
</dbReference>
<proteinExistence type="inferred from homology"/>
<protein>
    <recommendedName>
        <fullName evidence="4 9">Nicotinate-nucleotide--dimethylbenzimidazole phosphoribosyltransferase</fullName>
        <ecNumber evidence="3 9">2.4.2.21</ecNumber>
    </recommendedName>
</protein>
<keyword evidence="5" id="KW-0169">Cobalamin biosynthesis</keyword>
<name>A0A0E2E1H4_TREDN</name>
<accession>A0A0E2E1H4</accession>
<dbReference type="RefSeq" id="WP_002685695.1">
    <property type="nucleotide sequence ID" value="NZ_CM001795.1"/>
</dbReference>
<evidence type="ECO:0000256" key="8">
    <source>
        <dbReference type="ARBA" id="ARBA00047340"/>
    </source>
</evidence>
<dbReference type="Gene3D" id="3.40.50.10210">
    <property type="match status" value="1"/>
</dbReference>
<evidence type="ECO:0000256" key="9">
    <source>
        <dbReference type="NCBIfam" id="TIGR03160"/>
    </source>
</evidence>
<dbReference type="PATRIC" id="fig|999432.5.peg.2348"/>
<dbReference type="InterPro" id="IPR017846">
    <property type="entry name" value="Nict_dMeBzImd_PRibTrfase_bact"/>
</dbReference>